<comment type="caution">
    <text evidence="3">The sequence shown here is derived from an EMBL/GenBank/DDBJ whole genome shotgun (WGS) entry which is preliminary data.</text>
</comment>
<protein>
    <submittedName>
        <fullName evidence="3">DUF5103 domain-containing protein</fullName>
    </submittedName>
</protein>
<name>A0ABU3BNF1_9BACT</name>
<organism evidence="3 4">
    <name type="scientific">Rubrivirga litoralis</name>
    <dbReference type="NCBI Taxonomy" id="3075598"/>
    <lineage>
        <taxon>Bacteria</taxon>
        <taxon>Pseudomonadati</taxon>
        <taxon>Rhodothermota</taxon>
        <taxon>Rhodothermia</taxon>
        <taxon>Rhodothermales</taxon>
        <taxon>Rubricoccaceae</taxon>
        <taxon>Rubrivirga</taxon>
    </lineage>
</organism>
<dbReference type="InterPro" id="IPR031345">
    <property type="entry name" value="T9SS_Plug_N"/>
</dbReference>
<feature type="domain" description="Type 9 secretion system plug protein N-terminal" evidence="2">
    <location>
        <begin position="53"/>
        <end position="173"/>
    </location>
</feature>
<dbReference type="InterPro" id="IPR013783">
    <property type="entry name" value="Ig-like_fold"/>
</dbReference>
<keyword evidence="1" id="KW-0732">Signal</keyword>
<evidence type="ECO:0000313" key="3">
    <source>
        <dbReference type="EMBL" id="MDT0630793.1"/>
    </source>
</evidence>
<sequence length="426" mass="45883">MTPARSLALLVVCALAACAPPDEAFDGDGPAPAPVRAAAPGEWVYASDAVGAAQLYQTGDEASLPVLTLGGAGTLTLAFDLLGQEAGAPLDVSFVHTDRLGRPDLVPSEYLTAFERDDILDYRPSGAAVAVPYVHYEYAFPNESIGFRVSGNYRVRVSRPDGTPLFEAPFYVSEELAQVGLAFGAAVQGGTVGTSIQPSVQVRPDRRIAQFDASQYTVCFARNGQTDGVRCAPQPSLIDLALFQFYLPRDDVFEPAAPLYEFDLGLLGLGTDVVEVDRAARPPTAVLDLDYAEFGGDVRDPVLAATPLIGAVYRDVGTSDTDAQYVDVLFRYVPPGSRQLTRRVYVQGSFNGWRREPSTELAWVEAEGRYEGVVLVKQGRYVYGYAPPPARVAPAARPQLFTAFVYLQDPILFTDRLVAVQSGVAQ</sequence>
<dbReference type="RefSeq" id="WP_311662129.1">
    <property type="nucleotide sequence ID" value="NZ_JAVRHT010000005.1"/>
</dbReference>
<keyword evidence="4" id="KW-1185">Reference proteome</keyword>
<evidence type="ECO:0000313" key="4">
    <source>
        <dbReference type="Proteomes" id="UP001267426"/>
    </source>
</evidence>
<evidence type="ECO:0000259" key="2">
    <source>
        <dbReference type="Pfam" id="PF17116"/>
    </source>
</evidence>
<dbReference type="PROSITE" id="PS51257">
    <property type="entry name" value="PROKAR_LIPOPROTEIN"/>
    <property type="match status" value="1"/>
</dbReference>
<accession>A0ABU3BNF1</accession>
<dbReference type="Proteomes" id="UP001267426">
    <property type="component" value="Unassembled WGS sequence"/>
</dbReference>
<feature type="signal peptide" evidence="1">
    <location>
        <begin position="1"/>
        <end position="24"/>
    </location>
</feature>
<gene>
    <name evidence="3" type="ORF">RM540_03455</name>
</gene>
<dbReference type="Pfam" id="PF17116">
    <property type="entry name" value="T9SS_plug_1st"/>
    <property type="match status" value="1"/>
</dbReference>
<dbReference type="EMBL" id="JAVRHT010000005">
    <property type="protein sequence ID" value="MDT0630793.1"/>
    <property type="molecule type" value="Genomic_DNA"/>
</dbReference>
<proteinExistence type="predicted"/>
<reference evidence="3 4" key="1">
    <citation type="submission" date="2023-09" db="EMBL/GenBank/DDBJ databases">
        <authorList>
            <person name="Rey-Velasco X."/>
        </authorList>
    </citation>
    <scope>NUCLEOTIDE SEQUENCE [LARGE SCALE GENOMIC DNA]</scope>
    <source>
        <strain evidence="3 4">F394</strain>
    </source>
</reference>
<dbReference type="Gene3D" id="2.60.40.10">
    <property type="entry name" value="Immunoglobulins"/>
    <property type="match status" value="1"/>
</dbReference>
<feature type="chain" id="PRO_5045843328" evidence="1">
    <location>
        <begin position="25"/>
        <end position="426"/>
    </location>
</feature>
<evidence type="ECO:0000256" key="1">
    <source>
        <dbReference type="SAM" id="SignalP"/>
    </source>
</evidence>